<dbReference type="PANTHER" id="PTHR46230">
    <property type="match status" value="1"/>
</dbReference>
<dbReference type="PANTHER" id="PTHR46230:SF7">
    <property type="entry name" value="BOLA-LIKE PROTEIN 1"/>
    <property type="match status" value="1"/>
</dbReference>
<dbReference type="InterPro" id="IPR036065">
    <property type="entry name" value="BolA-like_sf"/>
</dbReference>
<dbReference type="Gene3D" id="3.30.300.90">
    <property type="entry name" value="BolA-like"/>
    <property type="match status" value="1"/>
</dbReference>
<dbReference type="InterPro" id="IPR002634">
    <property type="entry name" value="BolA"/>
</dbReference>
<name>A0A418SFA6_9RHOB</name>
<dbReference type="KEGG" id="palw:PSAL_004560"/>
<dbReference type="AlphaFoldDB" id="A0A418SFA6"/>
<evidence type="ECO:0000256" key="1">
    <source>
        <dbReference type="RuleBase" id="RU003860"/>
    </source>
</evidence>
<gene>
    <name evidence="2" type="primary">bolA</name>
    <name evidence="2" type="ORF">PSAL_004560</name>
</gene>
<sequence length="87" mass="9594">MTRQAEIRRRLEAAFTPEALEVLDESEQHRGHAGFQDGGESHFRVRMRAAAMAGQSRIARHRAVHSAIGPDLMGQIHALALELEAPA</sequence>
<dbReference type="EMBL" id="CP060436">
    <property type="protein sequence ID" value="QPM89241.1"/>
    <property type="molecule type" value="Genomic_DNA"/>
</dbReference>
<dbReference type="GO" id="GO:0003677">
    <property type="term" value="F:DNA binding"/>
    <property type="evidence" value="ECO:0007669"/>
    <property type="project" value="UniProtKB-KW"/>
</dbReference>
<protein>
    <submittedName>
        <fullName evidence="2">DNA-binding transcriptional regulator BolA</fullName>
    </submittedName>
</protein>
<evidence type="ECO:0000313" key="2">
    <source>
        <dbReference type="EMBL" id="QPM89241.1"/>
    </source>
</evidence>
<organism evidence="2 3">
    <name type="scientific">Pseudooceanicola algae</name>
    <dbReference type="NCBI Taxonomy" id="1537215"/>
    <lineage>
        <taxon>Bacteria</taxon>
        <taxon>Pseudomonadati</taxon>
        <taxon>Pseudomonadota</taxon>
        <taxon>Alphaproteobacteria</taxon>
        <taxon>Rhodobacterales</taxon>
        <taxon>Paracoccaceae</taxon>
        <taxon>Pseudooceanicola</taxon>
    </lineage>
</organism>
<dbReference type="GO" id="GO:0016226">
    <property type="term" value="P:iron-sulfur cluster assembly"/>
    <property type="evidence" value="ECO:0007669"/>
    <property type="project" value="TreeGrafter"/>
</dbReference>
<dbReference type="Pfam" id="PF01722">
    <property type="entry name" value="BolA"/>
    <property type="match status" value="1"/>
</dbReference>
<keyword evidence="3" id="KW-1185">Reference proteome</keyword>
<accession>A0A418SFA6</accession>
<dbReference type="Proteomes" id="UP000283786">
    <property type="component" value="Chromosome"/>
</dbReference>
<keyword evidence="2" id="KW-0238">DNA-binding</keyword>
<dbReference type="SUPFAM" id="SSF82657">
    <property type="entry name" value="BolA-like"/>
    <property type="match status" value="1"/>
</dbReference>
<reference evidence="2 3" key="1">
    <citation type="submission" date="2020-08" db="EMBL/GenBank/DDBJ databases">
        <title>Genome sequence of Rhodobacteraceae bacterium Lw-13e.</title>
        <authorList>
            <person name="Poehlein A."/>
            <person name="Wolter L."/>
            <person name="Daniel R."/>
            <person name="Brinkhoff T."/>
        </authorList>
    </citation>
    <scope>NUCLEOTIDE SEQUENCE [LARGE SCALE GENOMIC DNA]</scope>
    <source>
        <strain evidence="2 3">Lw-13e</strain>
    </source>
</reference>
<evidence type="ECO:0000313" key="3">
    <source>
        <dbReference type="Proteomes" id="UP000283786"/>
    </source>
</evidence>
<dbReference type="RefSeq" id="WP_119839761.1">
    <property type="nucleotide sequence ID" value="NZ_CP060436.1"/>
</dbReference>
<comment type="similarity">
    <text evidence="1">Belongs to the BolA/IbaG family.</text>
</comment>
<dbReference type="PIRSF" id="PIRSF003113">
    <property type="entry name" value="BolA"/>
    <property type="match status" value="1"/>
</dbReference>
<dbReference type="OrthoDB" id="9811118at2"/>
<proteinExistence type="inferred from homology"/>